<dbReference type="InterPro" id="IPR008936">
    <property type="entry name" value="Rho_GTPase_activation_prot"/>
</dbReference>
<feature type="compositionally biased region" description="Low complexity" evidence="2">
    <location>
        <begin position="597"/>
        <end position="620"/>
    </location>
</feature>
<dbReference type="PANTHER" id="PTHR14963">
    <property type="entry name" value="RHO GTPASE ACTIVATING PROTEIN 18,19-RELATED"/>
    <property type="match status" value="1"/>
</dbReference>
<feature type="compositionally biased region" description="Polar residues" evidence="2">
    <location>
        <begin position="622"/>
        <end position="632"/>
    </location>
</feature>
<keyword evidence="1" id="KW-0343">GTPase activation</keyword>
<dbReference type="KEGG" id="mbr:MONBRDRAFT_8655"/>
<accession>A9V0Q6</accession>
<feature type="region of interest" description="Disordered" evidence="2">
    <location>
        <begin position="510"/>
        <end position="632"/>
    </location>
</feature>
<dbReference type="GO" id="GO:0005096">
    <property type="term" value="F:GTPase activator activity"/>
    <property type="evidence" value="ECO:0007669"/>
    <property type="project" value="UniProtKB-KW"/>
</dbReference>
<name>A9V0Q6_MONBE</name>
<dbReference type="GeneID" id="5891591"/>
<dbReference type="AlphaFoldDB" id="A9V0Q6"/>
<proteinExistence type="predicted"/>
<evidence type="ECO:0000256" key="1">
    <source>
        <dbReference type="ARBA" id="ARBA00022468"/>
    </source>
</evidence>
<organism evidence="3 4">
    <name type="scientific">Monosiga brevicollis</name>
    <name type="common">Choanoflagellate</name>
    <dbReference type="NCBI Taxonomy" id="81824"/>
    <lineage>
        <taxon>Eukaryota</taxon>
        <taxon>Choanoflagellata</taxon>
        <taxon>Craspedida</taxon>
        <taxon>Salpingoecidae</taxon>
        <taxon>Monosiga</taxon>
    </lineage>
</organism>
<evidence type="ECO:0000313" key="4">
    <source>
        <dbReference type="Proteomes" id="UP000001357"/>
    </source>
</evidence>
<evidence type="ECO:0000256" key="2">
    <source>
        <dbReference type="SAM" id="MobiDB-lite"/>
    </source>
</evidence>
<protein>
    <submittedName>
        <fullName evidence="3">Uncharacterized protein</fullName>
    </submittedName>
</protein>
<dbReference type="PANTHER" id="PTHR14963:SF7">
    <property type="entry name" value="RHO GTPASE-ACTIVATING PROTEIN 19"/>
    <property type="match status" value="1"/>
</dbReference>
<sequence>MDDAFHLKQAVLALASELDLPALEDLDGLGEEELPCRDVAANIHFASAPSRSAEIRKLFSNGTRRVLNITNLLRHLFRKREGVFRRAGSAIRVSALRQLHDAQLFYLAGIDIAHCLELEESSITTNTPTLETTDITIHDWIALLKARLRDHLANALHTTSLDLLQELAARSREERYRRALPIVLALMPHSCSLPTRDPSSPEPRRDSTLMCKNTALAHARRVLHCLWPCPSLPSHWPIRCVSVLACTVPACLPPGRMLTFCNLGILAEHNKMTYENLARCIAPSLLPPVPDSTLHAQIQRRIESLVACEETPSEDSLEFTPAPYRGAHYRETCAKLSREEQSVTELWREYLDALSNSEDTQAARAKLQNARTMATRFLQMLEYVDGEFAEYKQRMYELLDVMRDADPGGNRRGFMARIMTPRRRHTHSAVQSATATPGLPVASGASVGPHADLVERLTARTPALYRQRPRRSTEPALMLSSGRRPLQHPRHTRAAPPVLNLSIEDGDMSMVGPGLDVPSSVLDSPSCVNGTHPRPLRRQSGLNRQSRGRRSARQLATRPDASNVAPPTKLEKRSSDPVLAHARPPPTYTTAVERSTESSLSASSHQSVKSVSSKGSARVVPLSQNGRKATLV</sequence>
<dbReference type="Proteomes" id="UP000001357">
    <property type="component" value="Unassembled WGS sequence"/>
</dbReference>
<dbReference type="Gene3D" id="1.10.555.10">
    <property type="entry name" value="Rho GTPase activation protein"/>
    <property type="match status" value="1"/>
</dbReference>
<evidence type="ECO:0000313" key="3">
    <source>
        <dbReference type="EMBL" id="EDQ88794.1"/>
    </source>
</evidence>
<dbReference type="EMBL" id="CH991553">
    <property type="protein sequence ID" value="EDQ88794.1"/>
    <property type="molecule type" value="Genomic_DNA"/>
</dbReference>
<feature type="region of interest" description="Disordered" evidence="2">
    <location>
        <begin position="460"/>
        <end position="498"/>
    </location>
</feature>
<keyword evidence="4" id="KW-1185">Reference proteome</keyword>
<dbReference type="SUPFAM" id="SSF48350">
    <property type="entry name" value="GTPase activation domain, GAP"/>
    <property type="match status" value="1"/>
</dbReference>
<dbReference type="InParanoid" id="A9V0Q6"/>
<gene>
    <name evidence="3" type="ORF">MONBRDRAFT_8655</name>
</gene>
<dbReference type="RefSeq" id="XP_001746407.1">
    <property type="nucleotide sequence ID" value="XM_001746355.1"/>
</dbReference>
<reference evidence="3 4" key="1">
    <citation type="journal article" date="2008" name="Nature">
        <title>The genome of the choanoflagellate Monosiga brevicollis and the origin of metazoans.</title>
        <authorList>
            <consortium name="JGI Sequencing"/>
            <person name="King N."/>
            <person name="Westbrook M.J."/>
            <person name="Young S.L."/>
            <person name="Kuo A."/>
            <person name="Abedin M."/>
            <person name="Chapman J."/>
            <person name="Fairclough S."/>
            <person name="Hellsten U."/>
            <person name="Isogai Y."/>
            <person name="Letunic I."/>
            <person name="Marr M."/>
            <person name="Pincus D."/>
            <person name="Putnam N."/>
            <person name="Rokas A."/>
            <person name="Wright K.J."/>
            <person name="Zuzow R."/>
            <person name="Dirks W."/>
            <person name="Good M."/>
            <person name="Goodstein D."/>
            <person name="Lemons D."/>
            <person name="Li W."/>
            <person name="Lyons J.B."/>
            <person name="Morris A."/>
            <person name="Nichols S."/>
            <person name="Richter D.J."/>
            <person name="Salamov A."/>
            <person name="Bork P."/>
            <person name="Lim W.A."/>
            <person name="Manning G."/>
            <person name="Miller W.T."/>
            <person name="McGinnis W."/>
            <person name="Shapiro H."/>
            <person name="Tjian R."/>
            <person name="Grigoriev I.V."/>
            <person name="Rokhsar D."/>
        </authorList>
    </citation>
    <scope>NUCLEOTIDE SEQUENCE [LARGE SCALE GENOMIC DNA]</scope>
    <source>
        <strain evidence="4">MX1 / ATCC 50154</strain>
    </source>
</reference>